<dbReference type="Proteomes" id="UP001159405">
    <property type="component" value="Unassembled WGS sequence"/>
</dbReference>
<evidence type="ECO:0000313" key="2">
    <source>
        <dbReference type="Proteomes" id="UP001159405"/>
    </source>
</evidence>
<proteinExistence type="predicted"/>
<evidence type="ECO:0000313" key="1">
    <source>
        <dbReference type="EMBL" id="CAH3163838.1"/>
    </source>
</evidence>
<sequence>MFTKVLPILTELGKTFQSSDLNFGRVKPILDYTQTQLTSLKGSHQFLDDLEQDLNEDLAIVILTLDEKYITALKQNVEQRFDDCLNILSCFHVFNPETV</sequence>
<name>A0ABN8QHP0_9CNID</name>
<feature type="non-terminal residue" evidence="1">
    <location>
        <position position="99"/>
    </location>
</feature>
<dbReference type="EMBL" id="CALNXK010000127">
    <property type="protein sequence ID" value="CAH3163838.1"/>
    <property type="molecule type" value="Genomic_DNA"/>
</dbReference>
<reference evidence="1 2" key="1">
    <citation type="submission" date="2022-05" db="EMBL/GenBank/DDBJ databases">
        <authorList>
            <consortium name="Genoscope - CEA"/>
            <person name="William W."/>
        </authorList>
    </citation>
    <scope>NUCLEOTIDE SEQUENCE [LARGE SCALE GENOMIC DNA]</scope>
</reference>
<accession>A0ABN8QHP0</accession>
<comment type="caution">
    <text evidence="1">The sequence shown here is derived from an EMBL/GenBank/DDBJ whole genome shotgun (WGS) entry which is preliminary data.</text>
</comment>
<keyword evidence="2" id="KW-1185">Reference proteome</keyword>
<organism evidence="1 2">
    <name type="scientific">Porites lobata</name>
    <dbReference type="NCBI Taxonomy" id="104759"/>
    <lineage>
        <taxon>Eukaryota</taxon>
        <taxon>Metazoa</taxon>
        <taxon>Cnidaria</taxon>
        <taxon>Anthozoa</taxon>
        <taxon>Hexacorallia</taxon>
        <taxon>Scleractinia</taxon>
        <taxon>Fungiina</taxon>
        <taxon>Poritidae</taxon>
        <taxon>Porites</taxon>
    </lineage>
</organism>
<gene>
    <name evidence="1" type="ORF">PLOB_00005989</name>
</gene>
<protein>
    <submittedName>
        <fullName evidence="1">Uncharacterized protein</fullName>
    </submittedName>
</protein>